<evidence type="ECO:0000313" key="2">
    <source>
        <dbReference type="EMBL" id="MBB6715241.1"/>
    </source>
</evidence>
<dbReference type="AlphaFoldDB" id="A0A1H0RJE6"/>
<proteinExistence type="predicted"/>
<keyword evidence="4" id="KW-1185">Reference proteome</keyword>
<feature type="coiled-coil region" evidence="1">
    <location>
        <begin position="81"/>
        <end position="108"/>
    </location>
</feature>
<keyword evidence="1" id="KW-0175">Coiled coil</keyword>
<dbReference type="Proteomes" id="UP000585258">
    <property type="component" value="Unassembled WGS sequence"/>
</dbReference>
<accession>A0A1H0RJE6</accession>
<evidence type="ECO:0008006" key="6">
    <source>
        <dbReference type="Google" id="ProtNLM"/>
    </source>
</evidence>
<gene>
    <name evidence="2" type="ORF">H7E68_10925</name>
    <name evidence="3" type="ORF">SAMN04488529_103218</name>
</gene>
<dbReference type="RefSeq" id="WP_089968209.1">
    <property type="nucleotide sequence ID" value="NZ_FNJM01000003.1"/>
</dbReference>
<dbReference type="EMBL" id="JACKWY010000005">
    <property type="protein sequence ID" value="MBB6715241.1"/>
    <property type="molecule type" value="Genomic_DNA"/>
</dbReference>
<evidence type="ECO:0000256" key="1">
    <source>
        <dbReference type="SAM" id="Coils"/>
    </source>
</evidence>
<reference evidence="2 5" key="2">
    <citation type="submission" date="2020-08" db="EMBL/GenBank/DDBJ databases">
        <title>Clostridia isolated from Swiss meat.</title>
        <authorList>
            <person name="Wambui J."/>
            <person name="Stevens M.J.A."/>
            <person name="Stephan R."/>
        </authorList>
    </citation>
    <scope>NUCLEOTIDE SEQUENCE [LARGE SCALE GENOMIC DNA]</scope>
    <source>
        <strain evidence="2 5">CM001</strain>
    </source>
</reference>
<evidence type="ECO:0000313" key="5">
    <source>
        <dbReference type="Proteomes" id="UP000585258"/>
    </source>
</evidence>
<sequence length="108" mass="12421">MDKNEFSKLKEFEKVNHIKREMSNGCSLSKVSTEIGLHKQAVKKLMERNKYLFIEGKFTPNQAVIEAMETIGSDNIGSGNVEMQNEKIKELEERIEKLETLLEDICSK</sequence>
<dbReference type="STRING" id="94869.SAMN04488529_103218"/>
<protein>
    <recommendedName>
        <fullName evidence="6">Helix-turn-helix domain-containing protein</fullName>
    </recommendedName>
</protein>
<name>A0A1H0RJE6_9CLOT</name>
<dbReference type="EMBL" id="FNJM01000003">
    <property type="protein sequence ID" value="SDP29540.1"/>
    <property type="molecule type" value="Genomic_DNA"/>
</dbReference>
<dbReference type="Proteomes" id="UP000198597">
    <property type="component" value="Unassembled WGS sequence"/>
</dbReference>
<organism evidence="3 4">
    <name type="scientific">Clostridium gasigenes</name>
    <dbReference type="NCBI Taxonomy" id="94869"/>
    <lineage>
        <taxon>Bacteria</taxon>
        <taxon>Bacillati</taxon>
        <taxon>Bacillota</taxon>
        <taxon>Clostridia</taxon>
        <taxon>Eubacteriales</taxon>
        <taxon>Clostridiaceae</taxon>
        <taxon>Clostridium</taxon>
    </lineage>
</organism>
<evidence type="ECO:0000313" key="4">
    <source>
        <dbReference type="Proteomes" id="UP000198597"/>
    </source>
</evidence>
<reference evidence="3 4" key="1">
    <citation type="submission" date="2016-10" db="EMBL/GenBank/DDBJ databases">
        <authorList>
            <person name="de Groot N.N."/>
        </authorList>
    </citation>
    <scope>NUCLEOTIDE SEQUENCE [LARGE SCALE GENOMIC DNA]</scope>
    <source>
        <strain evidence="3 4">DSM 12272</strain>
    </source>
</reference>
<evidence type="ECO:0000313" key="3">
    <source>
        <dbReference type="EMBL" id="SDP29540.1"/>
    </source>
</evidence>